<dbReference type="CDD" id="cd01647">
    <property type="entry name" value="RT_LTR"/>
    <property type="match status" value="1"/>
</dbReference>
<keyword evidence="3" id="KW-0548">Nucleotidyltransferase</keyword>
<name>A0AAV7XY77_9NEOP</name>
<keyword evidence="7" id="KW-0695">RNA-directed DNA polymerase</keyword>
<reference evidence="11" key="1">
    <citation type="submission" date="2022-12" db="EMBL/GenBank/DDBJ databases">
        <title>Chromosome-level genome assembly of the bean flower thrips Megalurothrips usitatus.</title>
        <authorList>
            <person name="Ma L."/>
            <person name="Liu Q."/>
            <person name="Li H."/>
            <person name="Cai W."/>
        </authorList>
    </citation>
    <scope>NUCLEOTIDE SEQUENCE</scope>
    <source>
        <strain evidence="11">Cailab_2022a</strain>
    </source>
</reference>
<dbReference type="Pfam" id="PF00665">
    <property type="entry name" value="rve"/>
    <property type="match status" value="1"/>
</dbReference>
<dbReference type="SUPFAM" id="SSF53098">
    <property type="entry name" value="Ribonuclease H-like"/>
    <property type="match status" value="1"/>
</dbReference>
<dbReference type="GO" id="GO:0016787">
    <property type="term" value="F:hydrolase activity"/>
    <property type="evidence" value="ECO:0007669"/>
    <property type="project" value="UniProtKB-KW"/>
</dbReference>
<evidence type="ECO:0000256" key="1">
    <source>
        <dbReference type="ARBA" id="ARBA00012493"/>
    </source>
</evidence>
<feature type="compositionally biased region" description="Basic and acidic residues" evidence="8">
    <location>
        <begin position="1056"/>
        <end position="1073"/>
    </location>
</feature>
<dbReference type="Gene3D" id="2.40.70.10">
    <property type="entry name" value="Acid Proteases"/>
    <property type="match status" value="1"/>
</dbReference>
<dbReference type="InterPro" id="IPR012337">
    <property type="entry name" value="RNaseH-like_sf"/>
</dbReference>
<dbReference type="GO" id="GO:0042575">
    <property type="term" value="C:DNA polymerase complex"/>
    <property type="evidence" value="ECO:0007669"/>
    <property type="project" value="UniProtKB-ARBA"/>
</dbReference>
<dbReference type="GO" id="GO:0003676">
    <property type="term" value="F:nucleic acid binding"/>
    <property type="evidence" value="ECO:0007669"/>
    <property type="project" value="InterPro"/>
</dbReference>
<feature type="region of interest" description="Disordered" evidence="8">
    <location>
        <begin position="1056"/>
        <end position="1124"/>
    </location>
</feature>
<dbReference type="PANTHER" id="PTHR37984">
    <property type="entry name" value="PROTEIN CBG26694"/>
    <property type="match status" value="1"/>
</dbReference>
<dbReference type="Gene3D" id="3.10.10.10">
    <property type="entry name" value="HIV Type 1 Reverse Transcriptase, subunit A, domain 1"/>
    <property type="match status" value="1"/>
</dbReference>
<dbReference type="GO" id="GO:0003964">
    <property type="term" value="F:RNA-directed DNA polymerase activity"/>
    <property type="evidence" value="ECO:0007669"/>
    <property type="project" value="UniProtKB-KW"/>
</dbReference>
<dbReference type="Proteomes" id="UP001075354">
    <property type="component" value="Chromosome 3"/>
</dbReference>
<comment type="caution">
    <text evidence="11">The sequence shown here is derived from an EMBL/GenBank/DDBJ whole genome shotgun (WGS) entry which is preliminary data.</text>
</comment>
<accession>A0AAV7XY77</accession>
<dbReference type="SUPFAM" id="SSF50630">
    <property type="entry name" value="Acid proteases"/>
    <property type="match status" value="1"/>
</dbReference>
<dbReference type="GO" id="GO:0015074">
    <property type="term" value="P:DNA integration"/>
    <property type="evidence" value="ECO:0007669"/>
    <property type="project" value="InterPro"/>
</dbReference>
<evidence type="ECO:0000256" key="6">
    <source>
        <dbReference type="ARBA" id="ARBA00022801"/>
    </source>
</evidence>
<keyword evidence="6" id="KW-0378">Hydrolase</keyword>
<dbReference type="Gene3D" id="1.10.340.70">
    <property type="match status" value="1"/>
</dbReference>
<evidence type="ECO:0000256" key="3">
    <source>
        <dbReference type="ARBA" id="ARBA00022695"/>
    </source>
</evidence>
<dbReference type="Pfam" id="PF13650">
    <property type="entry name" value="Asp_protease_2"/>
    <property type="match status" value="1"/>
</dbReference>
<dbReference type="EC" id="2.7.7.49" evidence="1"/>
<protein>
    <recommendedName>
        <fullName evidence="1">RNA-directed DNA polymerase</fullName>
        <ecNumber evidence="1">2.7.7.49</ecNumber>
    </recommendedName>
</protein>
<dbReference type="Pfam" id="PF17917">
    <property type="entry name" value="RT_RNaseH"/>
    <property type="match status" value="1"/>
</dbReference>
<dbReference type="InterPro" id="IPR043128">
    <property type="entry name" value="Rev_trsase/Diguanyl_cyclase"/>
</dbReference>
<dbReference type="PROSITE" id="PS50994">
    <property type="entry name" value="INTEGRASE"/>
    <property type="match status" value="1"/>
</dbReference>
<evidence type="ECO:0000313" key="12">
    <source>
        <dbReference type="Proteomes" id="UP001075354"/>
    </source>
</evidence>
<evidence type="ECO:0000256" key="8">
    <source>
        <dbReference type="SAM" id="MobiDB-lite"/>
    </source>
</evidence>
<evidence type="ECO:0000313" key="11">
    <source>
        <dbReference type="EMBL" id="KAJ1529986.1"/>
    </source>
</evidence>
<dbReference type="AlphaFoldDB" id="A0AAV7XY77"/>
<dbReference type="CDD" id="cd09274">
    <property type="entry name" value="RNase_HI_RT_Ty3"/>
    <property type="match status" value="1"/>
</dbReference>
<feature type="domain" description="Integrase catalytic" evidence="10">
    <location>
        <begin position="773"/>
        <end position="941"/>
    </location>
</feature>
<evidence type="ECO:0000256" key="5">
    <source>
        <dbReference type="ARBA" id="ARBA00022759"/>
    </source>
</evidence>
<feature type="region of interest" description="Disordered" evidence="8">
    <location>
        <begin position="1003"/>
        <end position="1033"/>
    </location>
</feature>
<keyword evidence="4" id="KW-0540">Nuclease</keyword>
<dbReference type="FunFam" id="1.10.340.70:FF:000003">
    <property type="entry name" value="Protein CBG25708"/>
    <property type="match status" value="1"/>
</dbReference>
<dbReference type="Gene3D" id="3.30.70.270">
    <property type="match status" value="2"/>
</dbReference>
<evidence type="ECO:0000256" key="7">
    <source>
        <dbReference type="ARBA" id="ARBA00022918"/>
    </source>
</evidence>
<evidence type="ECO:0000259" key="10">
    <source>
        <dbReference type="PROSITE" id="PS50994"/>
    </source>
</evidence>
<dbReference type="InterPro" id="IPR050951">
    <property type="entry name" value="Retrovirus_Pol_polyprotein"/>
</dbReference>
<dbReference type="PROSITE" id="PS50878">
    <property type="entry name" value="RT_POL"/>
    <property type="match status" value="1"/>
</dbReference>
<proteinExistence type="predicted"/>
<evidence type="ECO:0000256" key="2">
    <source>
        <dbReference type="ARBA" id="ARBA00022679"/>
    </source>
</evidence>
<dbReference type="FunFam" id="3.30.70.270:FF:000026">
    <property type="entry name" value="Transposon Ty3-G Gag-Pol polyprotein"/>
    <property type="match status" value="1"/>
</dbReference>
<dbReference type="GO" id="GO:0004519">
    <property type="term" value="F:endonuclease activity"/>
    <property type="evidence" value="ECO:0007669"/>
    <property type="project" value="UniProtKB-KW"/>
</dbReference>
<dbReference type="EMBL" id="JAPTSV010000003">
    <property type="protein sequence ID" value="KAJ1529986.1"/>
    <property type="molecule type" value="Genomic_DNA"/>
</dbReference>
<dbReference type="InterPro" id="IPR041588">
    <property type="entry name" value="Integrase_H2C2"/>
</dbReference>
<dbReference type="InterPro" id="IPR001584">
    <property type="entry name" value="Integrase_cat-core"/>
</dbReference>
<dbReference type="Pfam" id="PF17921">
    <property type="entry name" value="Integrase_H2C2"/>
    <property type="match status" value="1"/>
</dbReference>
<dbReference type="SUPFAM" id="SSF56672">
    <property type="entry name" value="DNA/RNA polymerases"/>
    <property type="match status" value="1"/>
</dbReference>
<keyword evidence="2" id="KW-0808">Transferase</keyword>
<feature type="domain" description="Reverse transcriptase" evidence="9">
    <location>
        <begin position="223"/>
        <end position="401"/>
    </location>
</feature>
<dbReference type="InterPro" id="IPR021109">
    <property type="entry name" value="Peptidase_aspartic_dom_sf"/>
</dbReference>
<organism evidence="11 12">
    <name type="scientific">Megalurothrips usitatus</name>
    <name type="common">bean blossom thrips</name>
    <dbReference type="NCBI Taxonomy" id="439358"/>
    <lineage>
        <taxon>Eukaryota</taxon>
        <taxon>Metazoa</taxon>
        <taxon>Ecdysozoa</taxon>
        <taxon>Arthropoda</taxon>
        <taxon>Hexapoda</taxon>
        <taxon>Insecta</taxon>
        <taxon>Pterygota</taxon>
        <taxon>Neoptera</taxon>
        <taxon>Paraneoptera</taxon>
        <taxon>Thysanoptera</taxon>
        <taxon>Terebrantia</taxon>
        <taxon>Thripoidea</taxon>
        <taxon>Thripidae</taxon>
        <taxon>Megalurothrips</taxon>
    </lineage>
</organism>
<dbReference type="FunFam" id="3.10.20.370:FF:000001">
    <property type="entry name" value="Retrovirus-related Pol polyprotein from transposon 17.6-like protein"/>
    <property type="match status" value="1"/>
</dbReference>
<sequence>MCFRCAGPHLANQCCLNPVDLFCTGCKRVNESQLSGAVAGRGPPIPPPDKMDLTLDGKRVSLMIDNGSGVTTVTWNTFQRLWPGAQLLAPELMLNSYALHGDVDVLGVKWVTVRAGSKVLPNLPVYVVDKSRDVNLLGRQWFPFLGLSVEGAGVYAVDAAPAVPVDFRTHPALSHREDEQGRFTGPPISLDIDPDASPVFFKARNVPYALEPGYLAELDRLQRLGVIRPTRFSKHGTPVVPVKRKDGSIRLCADYSCTVNLVSRPDKYKLPTWREAFAKLAGGRVFSKLDFKDAYTQMPVDDKTADMLTINTLKGLFTVHTLQFGLTDGPSRFQRAMDMCFSGVPGLANLLDDFVVSGSTVQEHDQRLTQVLDIVEEMGLRLNVRKCAFRVPSVEFLGHKIDAEGIHPMSDKIQAIMEAPMPQNVKQLQAFLGLVNFYDHFIDKKAAYFEPLYRLLEKGAEWSWGPEHQAAVDKVRAVLTSSDTLAHYDGTRPLVLACDASPWGVAAVLAIVDERGIERPVAYASRTRSKAERNYSQLDLEACAIIFGLKKFHLYVYGREKMKIYTDHRPLLGIFQSGQPTPEHLSPRMTRWSLFMKAYDYTLCYRPGDKNGNADMLSRLPLPEDPRFETEVEVVGIHLLDLGEQSPVSAADIAKETAKDTLLTEVLGYVRSGWPDKVTEHRLMPYFNSHKELSVQGACLLRGDRVVIPASLRRRVLEAMHASHHGTKTTLAVARSYAWWPGMNKDIIDWTASCSRCIAVRHDPPKSFTSWPAPAEPWERIHLDYAGPVDGQVYLILVDAYSKWPVIWPVTSQTTHVLIRCLREAFATYGVPKLIVTDNGTSFTSFAFAEFLRRNGVKHLTSAPFHPQSNGQAEREVQTFKEQLRKHQEGDEHARTARALFSMRTRVHATTGVSPAELLFGRKMRSPLDCMSPSEKLQLQKENGPQPRFLPGDLVHYRLYPKGKKKKFVPGVIESQLGDRLFQVRDVADGVIHKRHVNQLIDRVRGPACRSQEGGDKPEGMQQGDGDQRSQDQVVRPVILCPKVDISNAMLPGAETFERDAENPSKGSSEDNTKTSGSRPSQTETDSERKSSRGRGTRKSGGVEDFVVPGKRQRKPTDLYVAAW</sequence>
<dbReference type="InterPro" id="IPR041373">
    <property type="entry name" value="RT_RNaseH"/>
</dbReference>
<dbReference type="InterPro" id="IPR000477">
    <property type="entry name" value="RT_dom"/>
</dbReference>
<dbReference type="InterPro" id="IPR036397">
    <property type="entry name" value="RNaseH_sf"/>
</dbReference>
<dbReference type="InterPro" id="IPR043502">
    <property type="entry name" value="DNA/RNA_pol_sf"/>
</dbReference>
<gene>
    <name evidence="11" type="ORF">ONE63_006714</name>
</gene>
<dbReference type="Gene3D" id="3.30.420.10">
    <property type="entry name" value="Ribonuclease H-like superfamily/Ribonuclease H"/>
    <property type="match status" value="1"/>
</dbReference>
<evidence type="ECO:0000259" key="9">
    <source>
        <dbReference type="PROSITE" id="PS50878"/>
    </source>
</evidence>
<keyword evidence="5" id="KW-0255">Endonuclease</keyword>
<dbReference type="PANTHER" id="PTHR37984:SF12">
    <property type="entry name" value="RIBONUCLEASE H"/>
    <property type="match status" value="1"/>
</dbReference>
<dbReference type="FunFam" id="3.30.420.10:FF:000063">
    <property type="entry name" value="Retrovirus-related Pol polyprotein from transposon 297-like Protein"/>
    <property type="match status" value="1"/>
</dbReference>
<keyword evidence="12" id="KW-1185">Reference proteome</keyword>
<feature type="compositionally biased region" description="Polar residues" evidence="8">
    <location>
        <begin position="1074"/>
        <end position="1084"/>
    </location>
</feature>
<dbReference type="Pfam" id="PF00078">
    <property type="entry name" value="RVT_1"/>
    <property type="match status" value="1"/>
</dbReference>
<evidence type="ECO:0000256" key="4">
    <source>
        <dbReference type="ARBA" id="ARBA00022722"/>
    </source>
</evidence>